<dbReference type="EMBL" id="MFQZ01000010">
    <property type="protein sequence ID" value="OGH87445.1"/>
    <property type="molecule type" value="Genomic_DNA"/>
</dbReference>
<reference evidence="1 2" key="1">
    <citation type="journal article" date="2016" name="Nat. Commun.">
        <title>Thousands of microbial genomes shed light on interconnected biogeochemical processes in an aquifer system.</title>
        <authorList>
            <person name="Anantharaman K."/>
            <person name="Brown C.T."/>
            <person name="Hug L.A."/>
            <person name="Sharon I."/>
            <person name="Castelle C.J."/>
            <person name="Probst A.J."/>
            <person name="Thomas B.C."/>
            <person name="Singh A."/>
            <person name="Wilkins M.J."/>
            <person name="Karaoz U."/>
            <person name="Brodie E.L."/>
            <person name="Williams K.H."/>
            <person name="Hubbard S.S."/>
            <person name="Banfield J.F."/>
        </authorList>
    </citation>
    <scope>NUCLEOTIDE SEQUENCE [LARGE SCALE GENOMIC DNA]</scope>
</reference>
<name>A0A1F6NU47_9BACT</name>
<comment type="caution">
    <text evidence="1">The sequence shown here is derived from an EMBL/GenBank/DDBJ whole genome shotgun (WGS) entry which is preliminary data.</text>
</comment>
<evidence type="ECO:0008006" key="3">
    <source>
        <dbReference type="Google" id="ProtNLM"/>
    </source>
</evidence>
<accession>A0A1F6NU47</accession>
<protein>
    <recommendedName>
        <fullName evidence="3">NGG1p interacting factor NIF3</fullName>
    </recommendedName>
</protein>
<dbReference type="AlphaFoldDB" id="A0A1F6NU47"/>
<dbReference type="Proteomes" id="UP000177907">
    <property type="component" value="Unassembled WGS sequence"/>
</dbReference>
<evidence type="ECO:0000313" key="1">
    <source>
        <dbReference type="EMBL" id="OGH87445.1"/>
    </source>
</evidence>
<proteinExistence type="predicted"/>
<sequence length="329" mass="36603">MLTVKQIFEFGTKLGVAADPRGPKGVAKYLARIRKQYEKMSPKEKEFFDVDKLTNPYPDGGIHFDDGKTKVKRVFAGIDINGPEILLVSQLNERGKKIDLTIAHHPEGKGLSNLHDVMEMFTDVYISDGVPAHIAEKLTEERLKEIGRGTHPMNHFEVVEIARHLGVNFINTHTITDNLVDKFVREYLENKRPETLGDVVDYLMELPEYQQAKKNGAGPKIIAGAPNHRVGKMMLEMTGGTNPSPKVYEQFSKFGVSTIVGMHMRDDAMKNASEVHMNIVIAGHMASDSLGMNLFLDELEKKGIEILVGGGLIRVSRNKSARGGQGKKK</sequence>
<gene>
    <name evidence="1" type="ORF">A3J93_02840</name>
</gene>
<evidence type="ECO:0000313" key="2">
    <source>
        <dbReference type="Proteomes" id="UP000177907"/>
    </source>
</evidence>
<organism evidence="1 2">
    <name type="scientific">Candidatus Magasanikbacteria bacterium RIFOXYC2_FULL_42_28</name>
    <dbReference type="NCBI Taxonomy" id="1798704"/>
    <lineage>
        <taxon>Bacteria</taxon>
        <taxon>Candidatus Magasanikiibacteriota</taxon>
    </lineage>
</organism>
<dbReference type="STRING" id="1798704.A3J93_02840"/>